<evidence type="ECO:0000256" key="4">
    <source>
        <dbReference type="ARBA" id="ARBA00023157"/>
    </source>
</evidence>
<feature type="binding site" evidence="5">
    <location>
        <position position="101"/>
    </location>
    <ligand>
        <name>Zn(2+)</name>
        <dbReference type="ChEBI" id="CHEBI:29105"/>
        <note>catalytic</note>
    </ligand>
</feature>
<evidence type="ECO:0000259" key="7">
    <source>
        <dbReference type="PROSITE" id="PS51864"/>
    </source>
</evidence>
<sequence length="268" mass="30179">LFKIRNESGTIIFQGDIVLTKAQEAEIFSNTTQKGKKAFGNLWTDGVTYKFDQYGSAENVLLVSEGDQGGYDGCLSYLGKSQNSQMLFLGRSCQTYGQAAHAIGHTLGLYHTLDREDRDIYVNITMMPEIKKYDDRYREAIKESNNNYGLPFDFGSVMNYRIPFDDTIMMINRRYYEQTLGSPMISFVDLSIINERYGCKEKCKSESSAKCVNGGFPHPRDCRKCICPGGYGGALCDKNTNSPLYLKNTQSNTLTPTVNQISTFLMND</sequence>
<keyword evidence="6" id="KW-0645">Protease</keyword>
<dbReference type="EC" id="3.4.24.-" evidence="6"/>
<dbReference type="InterPro" id="IPR001506">
    <property type="entry name" value="Peptidase_M12A"/>
</dbReference>
<dbReference type="PRINTS" id="PR00480">
    <property type="entry name" value="ASTACIN"/>
</dbReference>
<keyword evidence="4" id="KW-1015">Disulfide bond</keyword>
<feature type="binding site" evidence="5">
    <location>
        <position position="105"/>
    </location>
    <ligand>
        <name>Zn(2+)</name>
        <dbReference type="ChEBI" id="CHEBI:29105"/>
        <note>catalytic</note>
    </ligand>
</feature>
<dbReference type="EMBL" id="KN549357">
    <property type="protein sequence ID" value="KHJ98097.1"/>
    <property type="molecule type" value="Genomic_DNA"/>
</dbReference>
<evidence type="ECO:0000313" key="8">
    <source>
        <dbReference type="EMBL" id="KHJ98097.1"/>
    </source>
</evidence>
<feature type="domain" description="Peptidase M12A" evidence="7">
    <location>
        <begin position="1"/>
        <end position="200"/>
    </location>
</feature>
<protein>
    <recommendedName>
        <fullName evidence="6">Metalloendopeptidase</fullName>
        <ecNumber evidence="6">3.4.24.-</ecNumber>
    </recommendedName>
</protein>
<keyword evidence="6" id="KW-0378">Hydrolase</keyword>
<dbReference type="GO" id="GO:0006508">
    <property type="term" value="P:proteolysis"/>
    <property type="evidence" value="ECO:0007669"/>
    <property type="project" value="UniProtKB-KW"/>
</dbReference>
<keyword evidence="3 6" id="KW-0482">Metalloprotease</keyword>
<organism evidence="8 9">
    <name type="scientific">Oesophagostomum dentatum</name>
    <name type="common">Nodular worm</name>
    <dbReference type="NCBI Taxonomy" id="61180"/>
    <lineage>
        <taxon>Eukaryota</taxon>
        <taxon>Metazoa</taxon>
        <taxon>Ecdysozoa</taxon>
        <taxon>Nematoda</taxon>
        <taxon>Chromadorea</taxon>
        <taxon>Rhabditida</taxon>
        <taxon>Rhabditina</taxon>
        <taxon>Rhabditomorpha</taxon>
        <taxon>Strongyloidea</taxon>
        <taxon>Strongylidae</taxon>
        <taxon>Oesophagostomum</taxon>
    </lineage>
</organism>
<dbReference type="SMART" id="SM00235">
    <property type="entry name" value="ZnMc"/>
    <property type="match status" value="1"/>
</dbReference>
<dbReference type="PANTHER" id="PTHR10127">
    <property type="entry name" value="DISCOIDIN, CUB, EGF, LAMININ , AND ZINC METALLOPROTEASE DOMAIN CONTAINING"/>
    <property type="match status" value="1"/>
</dbReference>
<dbReference type="PANTHER" id="PTHR10127:SF793">
    <property type="entry name" value="ZINC METALLOPROTEINASE NAS-31"/>
    <property type="match status" value="1"/>
</dbReference>
<feature type="binding site" evidence="5">
    <location>
        <position position="111"/>
    </location>
    <ligand>
        <name>Zn(2+)</name>
        <dbReference type="ChEBI" id="CHEBI:29105"/>
        <note>catalytic</note>
    </ligand>
</feature>
<evidence type="ECO:0000256" key="1">
    <source>
        <dbReference type="ARBA" id="ARBA00022723"/>
    </source>
</evidence>
<dbReference type="PROSITE" id="PS01186">
    <property type="entry name" value="EGF_2"/>
    <property type="match status" value="1"/>
</dbReference>
<comment type="cofactor">
    <cofactor evidence="5 6">
        <name>Zn(2+)</name>
        <dbReference type="ChEBI" id="CHEBI:29105"/>
    </cofactor>
    <text evidence="5 6">Binds 1 zinc ion per subunit.</text>
</comment>
<dbReference type="Gene3D" id="3.40.390.10">
    <property type="entry name" value="Collagenase (Catalytic Domain)"/>
    <property type="match status" value="1"/>
</dbReference>
<keyword evidence="9" id="KW-1185">Reference proteome</keyword>
<gene>
    <name evidence="8" type="ORF">OESDEN_01926</name>
</gene>
<dbReference type="GO" id="GO:0004222">
    <property type="term" value="F:metalloendopeptidase activity"/>
    <property type="evidence" value="ECO:0007669"/>
    <property type="project" value="UniProtKB-UniRule"/>
</dbReference>
<dbReference type="InterPro" id="IPR006026">
    <property type="entry name" value="Peptidase_Metallo"/>
</dbReference>
<dbReference type="InterPro" id="IPR024079">
    <property type="entry name" value="MetalloPept_cat_dom_sf"/>
</dbReference>
<dbReference type="Pfam" id="PF01400">
    <property type="entry name" value="Astacin"/>
    <property type="match status" value="1"/>
</dbReference>
<dbReference type="GO" id="GO:0008270">
    <property type="term" value="F:zinc ion binding"/>
    <property type="evidence" value="ECO:0007669"/>
    <property type="project" value="UniProtKB-UniRule"/>
</dbReference>
<dbReference type="AlphaFoldDB" id="A0A0B1TQK8"/>
<evidence type="ECO:0000256" key="5">
    <source>
        <dbReference type="PROSITE-ProRule" id="PRU01211"/>
    </source>
</evidence>
<evidence type="ECO:0000313" key="9">
    <source>
        <dbReference type="Proteomes" id="UP000053660"/>
    </source>
</evidence>
<dbReference type="InterPro" id="IPR000742">
    <property type="entry name" value="EGF"/>
</dbReference>
<comment type="caution">
    <text evidence="5">Lacks conserved residue(s) required for the propagation of feature annotation.</text>
</comment>
<reference evidence="8 9" key="1">
    <citation type="submission" date="2014-03" db="EMBL/GenBank/DDBJ databases">
        <title>Draft genome of the hookworm Oesophagostomum dentatum.</title>
        <authorList>
            <person name="Mitreva M."/>
        </authorList>
    </citation>
    <scope>NUCLEOTIDE SEQUENCE [LARGE SCALE GENOMIC DNA]</scope>
    <source>
        <strain evidence="8 9">OD-Hann</strain>
    </source>
</reference>
<dbReference type="PROSITE" id="PS51864">
    <property type="entry name" value="ASTACIN"/>
    <property type="match status" value="1"/>
</dbReference>
<feature type="non-terminal residue" evidence="8">
    <location>
        <position position="1"/>
    </location>
</feature>
<accession>A0A0B1TQK8</accession>
<dbReference type="SUPFAM" id="SSF55486">
    <property type="entry name" value="Metalloproteases ('zincins'), catalytic domain"/>
    <property type="match status" value="1"/>
</dbReference>
<evidence type="ECO:0000256" key="3">
    <source>
        <dbReference type="ARBA" id="ARBA00023049"/>
    </source>
</evidence>
<keyword evidence="1 5" id="KW-0479">Metal-binding</keyword>
<name>A0A0B1TQK8_OESDE</name>
<evidence type="ECO:0000256" key="2">
    <source>
        <dbReference type="ARBA" id="ARBA00022833"/>
    </source>
</evidence>
<dbReference type="Proteomes" id="UP000053660">
    <property type="component" value="Unassembled WGS sequence"/>
</dbReference>
<proteinExistence type="predicted"/>
<keyword evidence="2 5" id="KW-0862">Zinc</keyword>
<dbReference type="OrthoDB" id="291007at2759"/>
<evidence type="ECO:0000256" key="6">
    <source>
        <dbReference type="RuleBase" id="RU361183"/>
    </source>
</evidence>